<accession>A0ABR0EI63</accession>
<protein>
    <submittedName>
        <fullName evidence="2">Uncharacterized protein</fullName>
    </submittedName>
</protein>
<keyword evidence="3" id="KW-1185">Reference proteome</keyword>
<keyword evidence="1" id="KW-0732">Signal</keyword>
<evidence type="ECO:0000313" key="3">
    <source>
        <dbReference type="Proteomes" id="UP001305779"/>
    </source>
</evidence>
<feature type="chain" id="PRO_5046891522" evidence="1">
    <location>
        <begin position="21"/>
        <end position="169"/>
    </location>
</feature>
<sequence length="169" mass="18148">MFSKYASLFSSLILPTLVAADGAFHTASYYVSYVTQFKGTLIVPPRVPSGGTPYVWPGLQPPDNSGNPVGSGDWTITSTSASGQSVSYDFGIQKRLNQALFAVELYDNSWDFGNVVFQDVEVVAETTETSWCTANPQYSDVTIDFEGVSSSQSGGFVTCSIQQVTLSPP</sequence>
<organism evidence="2 3">
    <name type="scientific">Zasmidium cellare</name>
    <name type="common">Wine cellar mold</name>
    <name type="synonym">Racodium cellare</name>
    <dbReference type="NCBI Taxonomy" id="395010"/>
    <lineage>
        <taxon>Eukaryota</taxon>
        <taxon>Fungi</taxon>
        <taxon>Dikarya</taxon>
        <taxon>Ascomycota</taxon>
        <taxon>Pezizomycotina</taxon>
        <taxon>Dothideomycetes</taxon>
        <taxon>Dothideomycetidae</taxon>
        <taxon>Mycosphaerellales</taxon>
        <taxon>Mycosphaerellaceae</taxon>
        <taxon>Zasmidium</taxon>
    </lineage>
</organism>
<gene>
    <name evidence="2" type="ORF">PRZ48_009123</name>
</gene>
<reference evidence="2 3" key="1">
    <citation type="journal article" date="2023" name="G3 (Bethesda)">
        <title>A chromosome-level genome assembly of Zasmidium syzygii isolated from banana leaves.</title>
        <authorList>
            <person name="van Westerhoven A.C."/>
            <person name="Mehrabi R."/>
            <person name="Talebi R."/>
            <person name="Steentjes M.B.F."/>
            <person name="Corcolon B."/>
            <person name="Chong P.A."/>
            <person name="Kema G.H.J."/>
            <person name="Seidl M.F."/>
        </authorList>
    </citation>
    <scope>NUCLEOTIDE SEQUENCE [LARGE SCALE GENOMIC DNA]</scope>
    <source>
        <strain evidence="2 3">P124</strain>
    </source>
</reference>
<evidence type="ECO:0000313" key="2">
    <source>
        <dbReference type="EMBL" id="KAK4500931.1"/>
    </source>
</evidence>
<feature type="signal peptide" evidence="1">
    <location>
        <begin position="1"/>
        <end position="20"/>
    </location>
</feature>
<comment type="caution">
    <text evidence="2">The sequence shown here is derived from an EMBL/GenBank/DDBJ whole genome shotgun (WGS) entry which is preliminary data.</text>
</comment>
<proteinExistence type="predicted"/>
<name>A0ABR0EI63_ZASCE</name>
<evidence type="ECO:0000256" key="1">
    <source>
        <dbReference type="SAM" id="SignalP"/>
    </source>
</evidence>
<dbReference type="Proteomes" id="UP001305779">
    <property type="component" value="Unassembled WGS sequence"/>
</dbReference>
<dbReference type="EMBL" id="JAXOVC010000006">
    <property type="protein sequence ID" value="KAK4500931.1"/>
    <property type="molecule type" value="Genomic_DNA"/>
</dbReference>